<gene>
    <name evidence="2" type="ORF">CINC_LOCUS205</name>
</gene>
<name>A0A9N8PZ02_CHRIL</name>
<dbReference type="AlphaFoldDB" id="A0A9N8PZ02"/>
<protein>
    <submittedName>
        <fullName evidence="2">Uncharacterized protein</fullName>
    </submittedName>
</protein>
<dbReference type="Proteomes" id="UP001154114">
    <property type="component" value="Chromosome 1"/>
</dbReference>
<dbReference type="EMBL" id="LR824004">
    <property type="protein sequence ID" value="CAD0193909.1"/>
    <property type="molecule type" value="Genomic_DNA"/>
</dbReference>
<organism evidence="2 3">
    <name type="scientific">Chrysodeixis includens</name>
    <name type="common">Soybean looper</name>
    <name type="synonym">Pseudoplusia includens</name>
    <dbReference type="NCBI Taxonomy" id="689277"/>
    <lineage>
        <taxon>Eukaryota</taxon>
        <taxon>Metazoa</taxon>
        <taxon>Ecdysozoa</taxon>
        <taxon>Arthropoda</taxon>
        <taxon>Hexapoda</taxon>
        <taxon>Insecta</taxon>
        <taxon>Pterygota</taxon>
        <taxon>Neoptera</taxon>
        <taxon>Endopterygota</taxon>
        <taxon>Lepidoptera</taxon>
        <taxon>Glossata</taxon>
        <taxon>Ditrysia</taxon>
        <taxon>Noctuoidea</taxon>
        <taxon>Noctuidae</taxon>
        <taxon>Plusiinae</taxon>
        <taxon>Chrysodeixis</taxon>
    </lineage>
</organism>
<evidence type="ECO:0000313" key="2">
    <source>
        <dbReference type="EMBL" id="CAD0193909.1"/>
    </source>
</evidence>
<evidence type="ECO:0000256" key="1">
    <source>
        <dbReference type="SAM" id="MobiDB-lite"/>
    </source>
</evidence>
<keyword evidence="3" id="KW-1185">Reference proteome</keyword>
<evidence type="ECO:0000313" key="3">
    <source>
        <dbReference type="Proteomes" id="UP001154114"/>
    </source>
</evidence>
<dbReference type="OrthoDB" id="116216at2759"/>
<reference evidence="2" key="1">
    <citation type="submission" date="2021-12" db="EMBL/GenBank/DDBJ databases">
        <authorList>
            <person name="King R."/>
        </authorList>
    </citation>
    <scope>NUCLEOTIDE SEQUENCE</scope>
</reference>
<accession>A0A9N8PZ02</accession>
<feature type="region of interest" description="Disordered" evidence="1">
    <location>
        <begin position="527"/>
        <end position="564"/>
    </location>
</feature>
<feature type="compositionally biased region" description="Low complexity" evidence="1">
    <location>
        <begin position="548"/>
        <end position="564"/>
    </location>
</feature>
<proteinExistence type="predicted"/>
<sequence>MLLRGPPLAVEVIAATLGGSLRHAQFVASPPDYRADLRTLCVAPEVPGGVHSYPAAVHPPGPEEVLLHHHLGAAGGGGGAGAGSRVGTDGRAINNVITGTSSFKSIAASRRARRRGRRPVWVSPHMTREQALCDSSHARIICQVYEGELAARQSACQVTSRAGAALTYPRANICRSARDIGKGGWIFERGYNSASNSPILTALTCTGSHATQRSTLFCTSTAAQRNSNTDEDTRLIAKVSSTYLIIISAIGAIAHVMQVPSGIPAENLFWNIRGQSPCARTAARSQFARKTMNMYSPVPNPESLMDYNPHPEFHEEPHQEEQLPMNCATRHNLREIYLPPFDPDDGKMPVEDWCKHVDTLIEVRGYPEVSVIMKALSCMKGNAKTWADRQSHCFQNWSVMKLAIIAWFQHSHIFYINKFRIYTSDHAKTYAEYVIEAWWLFCRISPCATVSLILDAVISGLRPRSVQDHIVRANVKSQAELMAALSTFQKRSQEIYSNRNDNERRVVQNTRRLQCDECGRDDGIKEGIKSNWSLQPQPQPTTKPPSPHAATTTAPSSSATQPLATNRPGLVIFTPLSLTELFLEMP</sequence>
<feature type="compositionally biased region" description="Pro residues" evidence="1">
    <location>
        <begin position="537"/>
        <end position="547"/>
    </location>
</feature>